<evidence type="ECO:0000313" key="2">
    <source>
        <dbReference type="EMBL" id="CDR40291.1"/>
    </source>
</evidence>
<feature type="compositionally biased region" description="Low complexity" evidence="1">
    <location>
        <begin position="322"/>
        <end position="333"/>
    </location>
</feature>
<feature type="compositionally biased region" description="Low complexity" evidence="1">
    <location>
        <begin position="121"/>
        <end position="131"/>
    </location>
</feature>
<organism evidence="2">
    <name type="scientific">Rhodotorula toruloides</name>
    <name type="common">Yeast</name>
    <name type="synonym">Rhodosporidium toruloides</name>
    <dbReference type="NCBI Taxonomy" id="5286"/>
    <lineage>
        <taxon>Eukaryota</taxon>
        <taxon>Fungi</taxon>
        <taxon>Dikarya</taxon>
        <taxon>Basidiomycota</taxon>
        <taxon>Pucciniomycotina</taxon>
        <taxon>Microbotryomycetes</taxon>
        <taxon>Sporidiobolales</taxon>
        <taxon>Sporidiobolaceae</taxon>
        <taxon>Rhodotorula</taxon>
    </lineage>
</organism>
<dbReference type="AlphaFoldDB" id="A0A061ARU2"/>
<feature type="region of interest" description="Disordered" evidence="1">
    <location>
        <begin position="224"/>
        <end position="273"/>
    </location>
</feature>
<name>A0A061ARU2_RHOTO</name>
<protein>
    <submittedName>
        <fullName evidence="2">RHTO0S05e00804g1_1</fullName>
    </submittedName>
</protein>
<dbReference type="OrthoDB" id="2530492at2759"/>
<feature type="compositionally biased region" description="Basic and acidic residues" evidence="1">
    <location>
        <begin position="302"/>
        <end position="321"/>
    </location>
</feature>
<proteinExistence type="predicted"/>
<feature type="compositionally biased region" description="Low complexity" evidence="1">
    <location>
        <begin position="355"/>
        <end position="376"/>
    </location>
</feature>
<feature type="region of interest" description="Disordered" evidence="1">
    <location>
        <begin position="171"/>
        <end position="190"/>
    </location>
</feature>
<feature type="compositionally biased region" description="Pro residues" evidence="1">
    <location>
        <begin position="377"/>
        <end position="390"/>
    </location>
</feature>
<evidence type="ECO:0000256" key="1">
    <source>
        <dbReference type="SAM" id="MobiDB-lite"/>
    </source>
</evidence>
<dbReference type="EMBL" id="LK052940">
    <property type="protein sequence ID" value="CDR40291.1"/>
    <property type="molecule type" value="Genomic_DNA"/>
</dbReference>
<accession>A0A061ARU2</accession>
<feature type="compositionally biased region" description="Basic and acidic residues" evidence="1">
    <location>
        <begin position="421"/>
        <end position="437"/>
    </location>
</feature>
<reference evidence="2" key="1">
    <citation type="journal article" date="2014" name="Genome Announc.">
        <title>Draft genome sequence of Rhodosporidium toruloides CECT1137, an oleaginous yeast of biotechnological interest.</title>
        <authorList>
            <person name="Morin N."/>
            <person name="Calcas X."/>
            <person name="Devillers H."/>
            <person name="Durrens P."/>
            <person name="Sherman D.J."/>
            <person name="Nicaud J.-M."/>
            <person name="Neuveglise C."/>
        </authorList>
    </citation>
    <scope>NUCLEOTIDE SEQUENCE</scope>
    <source>
        <strain evidence="2">CECT1137</strain>
    </source>
</reference>
<sequence length="544" mass="58822">MPTTLGALTPWLHREFLSQRNAYGDSLPTTSVEEGKRVQLIRATGMTEEDGETLVWAEMSDGELWIDCCIPLSLAEQYNSKSARTFAASSQSKCIFRLLSWCFVIASPLIPSHGQHSPRKSSTLATSSTATPRTQAPRVCLRIDSFKHFGMGEGTMQADCKPFRNFTPDVGRVRGEGKEDIAKREREKREQERVAWVRRLEERARGSGEGQPKDDALAVPAEQVTFVDDLPRPSTAASEPRRTTQQSPVAAVHPHAAPPAAPAARPGWPADKDALLPRIDFGEVEALLNRYKRKQGAQHEAPVAKDKGKGKAKAVEPEPAHAHPAARAMPADPTIGDDGGWTSASALLTRKRPRASSASMSAAPRPLAPSAAATANPPRPSPPQPAPPLSASPSRRRRDASQPAAVRSPAAGRPSQPSDSPRSKKDDVTARQEKELVEMAIDTVEEKAVMDEDLEEDVTGAQAIPKVDKGKKRASPSPSPAPSPSPSPSPHSVRHDDVVELAAPSPKRRRSSHSDSNPPPRFVPVIPLDILDYTLWCSMRGLVA</sequence>
<feature type="compositionally biased region" description="Pro residues" evidence="1">
    <location>
        <begin position="477"/>
        <end position="489"/>
    </location>
</feature>
<feature type="region of interest" description="Disordered" evidence="1">
    <location>
        <begin position="112"/>
        <end position="133"/>
    </location>
</feature>
<gene>
    <name evidence="2" type="ORF">RHTO0S_05e00804g</name>
</gene>
<feature type="region of interest" description="Disordered" evidence="1">
    <location>
        <begin position="293"/>
        <end position="523"/>
    </location>
</feature>